<dbReference type="OrthoDB" id="9803968at2"/>
<dbReference type="InterPro" id="IPR045851">
    <property type="entry name" value="AMP-bd_C_sf"/>
</dbReference>
<evidence type="ECO:0000313" key="5">
    <source>
        <dbReference type="EMBL" id="MXQ68131.1"/>
    </source>
</evidence>
<dbReference type="GO" id="GO:0006631">
    <property type="term" value="P:fatty acid metabolic process"/>
    <property type="evidence" value="ECO:0007669"/>
    <property type="project" value="TreeGrafter"/>
</dbReference>
<feature type="domain" description="AMP-dependent synthetase/ligase" evidence="3">
    <location>
        <begin position="68"/>
        <end position="117"/>
    </location>
</feature>
<dbReference type="EMBL" id="WUTW01000010">
    <property type="protein sequence ID" value="MXQ68131.1"/>
    <property type="molecule type" value="Genomic_DNA"/>
</dbReference>
<dbReference type="Proteomes" id="UP000431901">
    <property type="component" value="Unassembled WGS sequence"/>
</dbReference>
<comment type="similarity">
    <text evidence="1">Belongs to the ATP-dependent AMP-binding enzyme family.</text>
</comment>
<dbReference type="PANTHER" id="PTHR43201:SF5">
    <property type="entry name" value="MEDIUM-CHAIN ACYL-COA LIGASE ACSF2, MITOCHONDRIAL"/>
    <property type="match status" value="1"/>
</dbReference>
<comment type="caution">
    <text evidence="5">The sequence shown here is derived from an EMBL/GenBank/DDBJ whole genome shotgun (WGS) entry which is preliminary data.</text>
</comment>
<dbReference type="SUPFAM" id="SSF56801">
    <property type="entry name" value="Acetyl-CoA synthetase-like"/>
    <property type="match status" value="1"/>
</dbReference>
<gene>
    <name evidence="5" type="ORF">GQ466_29355</name>
</gene>
<proteinExistence type="inferred from homology"/>
<evidence type="ECO:0000259" key="4">
    <source>
        <dbReference type="Pfam" id="PF13193"/>
    </source>
</evidence>
<dbReference type="InterPro" id="IPR042099">
    <property type="entry name" value="ANL_N_sf"/>
</dbReference>
<dbReference type="Pfam" id="PF13193">
    <property type="entry name" value="AMP-binding_C"/>
    <property type="match status" value="1"/>
</dbReference>
<name>A0A6I4WEF6_9ACTN</name>
<dbReference type="GO" id="GO:0031956">
    <property type="term" value="F:medium-chain fatty acid-CoA ligase activity"/>
    <property type="evidence" value="ECO:0007669"/>
    <property type="project" value="TreeGrafter"/>
</dbReference>
<sequence length="258" mass="27663">MVPGRERRLVVQRPCDDPVVGVAEEPGEPFVPALVVGAHPGGLGVHAQPFADVVVARRDGDDVDELHPEDRPYKAGFVGVAAPGCTVVVQDDAGRELPPGEVGEIAIRGPVVMKGYWNRPAETAETLRGGWLHTGDLGVKDDEGDLRIVGRKKDMVIRGGYNVYPREVEDVLHEHPAIAEVAVIGVADPRYGEEVAAVVVLRPGAELTSDGLRAWAKERLSAYKVPHLVAVVDELPKGSTGKILKRAIDRGLFADAPR</sequence>
<dbReference type="AlphaFoldDB" id="A0A6I4WEF6"/>
<keyword evidence="2" id="KW-0436">Ligase</keyword>
<dbReference type="Pfam" id="PF00501">
    <property type="entry name" value="AMP-binding"/>
    <property type="match status" value="1"/>
</dbReference>
<organism evidence="5 6">
    <name type="scientific">Actinomadura rayongensis</name>
    <dbReference type="NCBI Taxonomy" id="1429076"/>
    <lineage>
        <taxon>Bacteria</taxon>
        <taxon>Bacillati</taxon>
        <taxon>Actinomycetota</taxon>
        <taxon>Actinomycetes</taxon>
        <taxon>Streptosporangiales</taxon>
        <taxon>Thermomonosporaceae</taxon>
        <taxon>Actinomadura</taxon>
    </lineage>
</organism>
<evidence type="ECO:0000313" key="6">
    <source>
        <dbReference type="Proteomes" id="UP000431901"/>
    </source>
</evidence>
<evidence type="ECO:0000259" key="3">
    <source>
        <dbReference type="Pfam" id="PF00501"/>
    </source>
</evidence>
<dbReference type="FunFam" id="3.30.300.30:FF:000008">
    <property type="entry name" value="2,3-dihydroxybenzoate-AMP ligase"/>
    <property type="match status" value="1"/>
</dbReference>
<evidence type="ECO:0000256" key="2">
    <source>
        <dbReference type="ARBA" id="ARBA00022598"/>
    </source>
</evidence>
<evidence type="ECO:0000256" key="1">
    <source>
        <dbReference type="ARBA" id="ARBA00006432"/>
    </source>
</evidence>
<dbReference type="InterPro" id="IPR000873">
    <property type="entry name" value="AMP-dep_synth/lig_dom"/>
</dbReference>
<dbReference type="PANTHER" id="PTHR43201">
    <property type="entry name" value="ACYL-COA SYNTHETASE"/>
    <property type="match status" value="1"/>
</dbReference>
<dbReference type="Gene3D" id="3.40.50.12780">
    <property type="entry name" value="N-terminal domain of ligase-like"/>
    <property type="match status" value="1"/>
</dbReference>
<dbReference type="Gene3D" id="3.30.300.30">
    <property type="match status" value="1"/>
</dbReference>
<keyword evidence="6" id="KW-1185">Reference proteome</keyword>
<reference evidence="5 6" key="1">
    <citation type="submission" date="2019-12" db="EMBL/GenBank/DDBJ databases">
        <title>Nocardia macrotermitis sp. nov. and Nocardia aurantia sp. nov., isolated from the gut of the fungus growing-termite Macrotermes natalensis.</title>
        <authorList>
            <person name="Christine B."/>
            <person name="Rene B."/>
        </authorList>
    </citation>
    <scope>NUCLEOTIDE SEQUENCE [LARGE SCALE GENOMIC DNA]</scope>
    <source>
        <strain evidence="5 6">DSM 102126</strain>
    </source>
</reference>
<dbReference type="InterPro" id="IPR025110">
    <property type="entry name" value="AMP-bd_C"/>
</dbReference>
<protein>
    <submittedName>
        <fullName evidence="5">AMP-binding protein</fullName>
    </submittedName>
</protein>
<feature type="domain" description="AMP-binding enzyme C-terminal" evidence="4">
    <location>
        <begin position="167"/>
        <end position="242"/>
    </location>
</feature>
<accession>A0A6I4WEF6</accession>